<evidence type="ECO:0000256" key="18">
    <source>
        <dbReference type="SAM" id="Phobius"/>
    </source>
</evidence>
<evidence type="ECO:0000256" key="17">
    <source>
        <dbReference type="SAM" id="MobiDB-lite"/>
    </source>
</evidence>
<evidence type="ECO:0000256" key="19">
    <source>
        <dbReference type="SAM" id="SignalP"/>
    </source>
</evidence>
<evidence type="ECO:0000256" key="16">
    <source>
        <dbReference type="ARBA" id="ARBA00049428"/>
    </source>
</evidence>
<accession>A0A315VY97</accession>
<feature type="transmembrane region" description="Helical" evidence="18">
    <location>
        <begin position="388"/>
        <end position="411"/>
    </location>
</feature>
<evidence type="ECO:0000256" key="14">
    <source>
        <dbReference type="ARBA" id="ARBA00049296"/>
    </source>
</evidence>
<feature type="chain" id="PRO_5016273473" description="Androgen-induced 1 (H. sapiens)" evidence="19">
    <location>
        <begin position="21"/>
        <end position="423"/>
    </location>
</feature>
<keyword evidence="4 18" id="KW-0812">Transmembrane</keyword>
<dbReference type="Proteomes" id="UP000250572">
    <property type="component" value="Unassembled WGS sequence"/>
</dbReference>
<evidence type="ECO:0008006" key="22">
    <source>
        <dbReference type="Google" id="ProtNLM"/>
    </source>
</evidence>
<dbReference type="EMBL" id="NHOQ01000862">
    <property type="protein sequence ID" value="PWA28293.1"/>
    <property type="molecule type" value="Genomic_DNA"/>
</dbReference>
<comment type="catalytic activity">
    <reaction evidence="11">
        <text>12-(9Z-octadecenoyloxy)-octadecanoate + H2O = 12-hydroxyoctadecanoate + (9Z)-octadecenoate + H(+)</text>
        <dbReference type="Rhea" id="RHEA:52060"/>
        <dbReference type="ChEBI" id="CHEBI:15377"/>
        <dbReference type="ChEBI" id="CHEBI:15378"/>
        <dbReference type="ChEBI" id="CHEBI:30823"/>
        <dbReference type="ChEBI" id="CHEBI:84201"/>
        <dbReference type="ChEBI" id="CHEBI:136302"/>
    </reaction>
    <physiologicalReaction direction="left-to-right" evidence="11">
        <dbReference type="Rhea" id="RHEA:52061"/>
    </physiologicalReaction>
</comment>
<feature type="region of interest" description="Disordered" evidence="17">
    <location>
        <begin position="20"/>
        <end position="55"/>
    </location>
</feature>
<evidence type="ECO:0000256" key="9">
    <source>
        <dbReference type="ARBA" id="ARBA00047863"/>
    </source>
</evidence>
<name>A0A315VY97_GAMAF</name>
<keyword evidence="5 18" id="KW-1133">Transmembrane helix</keyword>
<evidence type="ECO:0000256" key="2">
    <source>
        <dbReference type="ARBA" id="ARBA00004127"/>
    </source>
</evidence>
<comment type="catalytic activity">
    <reaction evidence="16">
        <text>12-(9Z-hexadecenoyloxy)-octadecanoate + H2O = 12-hydroxyoctadecanoate + (9Z)-hexadecenoate + H(+)</text>
        <dbReference type="Rhea" id="RHEA:52072"/>
        <dbReference type="ChEBI" id="CHEBI:15377"/>
        <dbReference type="ChEBI" id="CHEBI:15378"/>
        <dbReference type="ChEBI" id="CHEBI:32372"/>
        <dbReference type="ChEBI" id="CHEBI:84201"/>
        <dbReference type="ChEBI" id="CHEBI:136312"/>
    </reaction>
    <physiologicalReaction direction="left-to-right" evidence="16">
        <dbReference type="Rhea" id="RHEA:52073"/>
    </physiologicalReaction>
</comment>
<keyword evidence="19" id="KW-0732">Signal</keyword>
<comment type="catalytic activity">
    <reaction evidence="10">
        <text>12-octadecanoyloxy-octadecanoate + H2O = 12-hydroxyoctadecanoate + octadecanoate + H(+)</text>
        <dbReference type="Rhea" id="RHEA:52080"/>
        <dbReference type="ChEBI" id="CHEBI:15377"/>
        <dbReference type="ChEBI" id="CHEBI:15378"/>
        <dbReference type="ChEBI" id="CHEBI:25629"/>
        <dbReference type="ChEBI" id="CHEBI:84201"/>
        <dbReference type="ChEBI" id="CHEBI:136330"/>
    </reaction>
    <physiologicalReaction direction="left-to-right" evidence="10">
        <dbReference type="Rhea" id="RHEA:52081"/>
    </physiologicalReaction>
</comment>
<evidence type="ECO:0000256" key="6">
    <source>
        <dbReference type="ARBA" id="ARBA00023136"/>
    </source>
</evidence>
<comment type="catalytic activity">
    <reaction evidence="12">
        <text>9-(9Z-octadecenoyloxy)-octadecanoate + H2O = 9-hydroxy-octadecanoate + (9Z)-octadecenoate + H(+)</text>
        <dbReference type="Rhea" id="RHEA:52048"/>
        <dbReference type="ChEBI" id="CHEBI:15377"/>
        <dbReference type="ChEBI" id="CHEBI:15378"/>
        <dbReference type="ChEBI" id="CHEBI:30823"/>
        <dbReference type="ChEBI" id="CHEBI:136282"/>
        <dbReference type="ChEBI" id="CHEBI:136286"/>
    </reaction>
    <physiologicalReaction direction="left-to-right" evidence="12">
        <dbReference type="Rhea" id="RHEA:52049"/>
    </physiologicalReaction>
</comment>
<dbReference type="STRING" id="33528.ENSGAFP00000020333"/>
<evidence type="ECO:0000256" key="8">
    <source>
        <dbReference type="ARBA" id="ARBA00047427"/>
    </source>
</evidence>
<feature type="region of interest" description="Disordered" evidence="17">
    <location>
        <begin position="113"/>
        <end position="147"/>
    </location>
</feature>
<dbReference type="GO" id="GO:0012505">
    <property type="term" value="C:endomembrane system"/>
    <property type="evidence" value="ECO:0007669"/>
    <property type="project" value="UniProtKB-SubCell"/>
</dbReference>
<comment type="catalytic activity">
    <reaction evidence="8">
        <text>13-octadecanoyloxy-octadecanoate + H2O = 13-hydroxy-octadecanoate + octadecanoate + H(+)</text>
        <dbReference type="Rhea" id="RHEA:52084"/>
        <dbReference type="ChEBI" id="CHEBI:15377"/>
        <dbReference type="ChEBI" id="CHEBI:15378"/>
        <dbReference type="ChEBI" id="CHEBI:25629"/>
        <dbReference type="ChEBI" id="CHEBI:136304"/>
        <dbReference type="ChEBI" id="CHEBI:136335"/>
    </reaction>
    <physiologicalReaction direction="left-to-right" evidence="8">
        <dbReference type="Rhea" id="RHEA:52085"/>
    </physiologicalReaction>
</comment>
<comment type="caution">
    <text evidence="20">The sequence shown here is derived from an EMBL/GenBank/DDBJ whole genome shotgun (WGS) entry which is preliminary data.</text>
</comment>
<dbReference type="AlphaFoldDB" id="A0A315VY97"/>
<feature type="signal peptide" evidence="19">
    <location>
        <begin position="1"/>
        <end position="20"/>
    </location>
</feature>
<dbReference type="InterPro" id="IPR006838">
    <property type="entry name" value="ADTRP_AIG1"/>
</dbReference>
<evidence type="ECO:0000256" key="7">
    <source>
        <dbReference type="ARBA" id="ARBA00047368"/>
    </source>
</evidence>
<comment type="catalytic activity">
    <reaction evidence="15">
        <text>13-(9Z-hexadecenoyloxy)-octadecanoate + H2O = 13-hydroxy-octadecanoate + (9Z)-hexadecenoate + H(+)</text>
        <dbReference type="Rhea" id="RHEA:52076"/>
        <dbReference type="ChEBI" id="CHEBI:15377"/>
        <dbReference type="ChEBI" id="CHEBI:15378"/>
        <dbReference type="ChEBI" id="CHEBI:32372"/>
        <dbReference type="ChEBI" id="CHEBI:136304"/>
        <dbReference type="ChEBI" id="CHEBI:136315"/>
    </reaction>
    <physiologicalReaction direction="left-to-right" evidence="15">
        <dbReference type="Rhea" id="RHEA:52077"/>
    </physiologicalReaction>
</comment>
<evidence type="ECO:0000256" key="11">
    <source>
        <dbReference type="ARBA" id="ARBA00048701"/>
    </source>
</evidence>
<keyword evidence="21" id="KW-1185">Reference proteome</keyword>
<evidence type="ECO:0000256" key="13">
    <source>
        <dbReference type="ARBA" id="ARBA00049221"/>
    </source>
</evidence>
<evidence type="ECO:0000313" key="20">
    <source>
        <dbReference type="EMBL" id="PWA28293.1"/>
    </source>
</evidence>
<feature type="transmembrane region" description="Helical" evidence="18">
    <location>
        <begin position="318"/>
        <end position="335"/>
    </location>
</feature>
<sequence length="423" mass="47443">MSLCVCVWVCVCDVIGSPNAQPGQREGRRGSGRGGGCVCRRREQDSPVTSEAGRRFPPAAASLSVKTGIKHMLLSNKDIIIHIKIIEGSLHHNNFPPSDIIIIIINTEAAETRGGRRGAGRRRGQRHPAKEPAETDRRTGQTGRCLGNSGTLRRIDGNIMALIPSQVLRVAILLSYFSILCHYKALDMPAHQTYGGSWKFLTFIDLLTGSEPSLMVRVEALKRFWSRVGSDYCGSAEVIQAVFFGLCVLIDVSSLLTKGADSREQERQLKKLIGLRDWMMAVLAFPVGAFVVFTFWTLYLYDRELVYPKLLDNFIPQWLNHGMHTTVLPFIIIEMRTTHHSYPRRTWGLAAVCLFGVGYILWTCWVHQVTGVWVYPVLERITPLARVAFFSALTAVICIMYVLGEILNGYIWDHTHTEKVKGE</sequence>
<evidence type="ECO:0000256" key="12">
    <source>
        <dbReference type="ARBA" id="ARBA00048800"/>
    </source>
</evidence>
<dbReference type="Pfam" id="PF04750">
    <property type="entry name" value="Far-17a_AIG1"/>
    <property type="match status" value="1"/>
</dbReference>
<comment type="similarity">
    <text evidence="3">Belongs to the AIG1 family.</text>
</comment>
<comment type="catalytic activity">
    <reaction evidence="14">
        <text>13-(9Z-octadecenoyloxy)-octadecanoate + H2O = 13-hydroxy-octadecanoate + (9Z)-octadecenoate + H(+)</text>
        <dbReference type="Rhea" id="RHEA:52064"/>
        <dbReference type="ChEBI" id="CHEBI:15377"/>
        <dbReference type="ChEBI" id="CHEBI:15378"/>
        <dbReference type="ChEBI" id="CHEBI:30823"/>
        <dbReference type="ChEBI" id="CHEBI:136303"/>
        <dbReference type="ChEBI" id="CHEBI:136304"/>
    </reaction>
    <physiologicalReaction direction="left-to-right" evidence="14">
        <dbReference type="Rhea" id="RHEA:52065"/>
    </physiologicalReaction>
</comment>
<evidence type="ECO:0000256" key="15">
    <source>
        <dbReference type="ARBA" id="ARBA00049322"/>
    </source>
</evidence>
<protein>
    <recommendedName>
        <fullName evidence="22">Androgen-induced 1 (H. sapiens)</fullName>
    </recommendedName>
</protein>
<dbReference type="PANTHER" id="PTHR10989:SF11">
    <property type="entry name" value="ANDROGEN-INDUCED GENE 1 PROTEIN"/>
    <property type="match status" value="1"/>
</dbReference>
<dbReference type="PANTHER" id="PTHR10989">
    <property type="entry name" value="ANDROGEN-INDUCED PROTEIN 1-RELATED"/>
    <property type="match status" value="1"/>
</dbReference>
<feature type="compositionally biased region" description="Basic residues" evidence="17">
    <location>
        <begin position="115"/>
        <end position="127"/>
    </location>
</feature>
<dbReference type="GO" id="GO:0016020">
    <property type="term" value="C:membrane"/>
    <property type="evidence" value="ECO:0007669"/>
    <property type="project" value="InterPro"/>
</dbReference>
<feature type="transmembrane region" description="Helical" evidence="18">
    <location>
        <begin position="347"/>
        <end position="368"/>
    </location>
</feature>
<feature type="transmembrane region" description="Helical" evidence="18">
    <location>
        <begin position="278"/>
        <end position="298"/>
    </location>
</feature>
<comment type="catalytic activity">
    <reaction evidence="1">
        <text>9-(9Z-hexadecenoyloxy)-octadecanoate + H2O = (9Z)-hexadecenoate + 9-hydroxy-octadecanoate + H(+)</text>
        <dbReference type="Rhea" id="RHEA:52068"/>
        <dbReference type="ChEBI" id="CHEBI:15377"/>
        <dbReference type="ChEBI" id="CHEBI:15378"/>
        <dbReference type="ChEBI" id="CHEBI:32372"/>
        <dbReference type="ChEBI" id="CHEBI:136286"/>
        <dbReference type="ChEBI" id="CHEBI:136309"/>
    </reaction>
    <physiologicalReaction direction="left-to-right" evidence="1">
        <dbReference type="Rhea" id="RHEA:52069"/>
    </physiologicalReaction>
</comment>
<proteinExistence type="inferred from homology"/>
<feature type="compositionally biased region" description="Basic and acidic residues" evidence="17">
    <location>
        <begin position="128"/>
        <end position="139"/>
    </location>
</feature>
<keyword evidence="6 18" id="KW-0472">Membrane</keyword>
<gene>
    <name evidence="20" type="ORF">CCH79_00019029</name>
</gene>
<evidence type="ECO:0000256" key="5">
    <source>
        <dbReference type="ARBA" id="ARBA00022989"/>
    </source>
</evidence>
<evidence type="ECO:0000256" key="1">
    <source>
        <dbReference type="ARBA" id="ARBA00000923"/>
    </source>
</evidence>
<comment type="catalytic activity">
    <reaction evidence="13">
        <text>9-octadecanoyloxy-octadecanoate + H2O = 9-hydroxy-octadecanoate + octadecanoate + H(+)</text>
        <dbReference type="Rhea" id="RHEA:52096"/>
        <dbReference type="ChEBI" id="CHEBI:15377"/>
        <dbReference type="ChEBI" id="CHEBI:15378"/>
        <dbReference type="ChEBI" id="CHEBI:25629"/>
        <dbReference type="ChEBI" id="CHEBI:136286"/>
        <dbReference type="ChEBI" id="CHEBI:136373"/>
    </reaction>
    <physiologicalReaction direction="left-to-right" evidence="13">
        <dbReference type="Rhea" id="RHEA:52097"/>
    </physiologicalReaction>
</comment>
<evidence type="ECO:0000256" key="10">
    <source>
        <dbReference type="ARBA" id="ARBA00048680"/>
    </source>
</evidence>
<evidence type="ECO:0000256" key="4">
    <source>
        <dbReference type="ARBA" id="ARBA00022692"/>
    </source>
</evidence>
<feature type="transmembrane region" description="Helical" evidence="18">
    <location>
        <begin position="238"/>
        <end position="257"/>
    </location>
</feature>
<comment type="catalytic activity">
    <reaction evidence="7">
        <text>12-hexadecanoyloxy-octadecanoate + H2O = 12-hydroxyoctadecanoate + hexadecanoate + H(+)</text>
        <dbReference type="Rhea" id="RHEA:52056"/>
        <dbReference type="ChEBI" id="CHEBI:7896"/>
        <dbReference type="ChEBI" id="CHEBI:15377"/>
        <dbReference type="ChEBI" id="CHEBI:15378"/>
        <dbReference type="ChEBI" id="CHEBI:83677"/>
        <dbReference type="ChEBI" id="CHEBI:84201"/>
    </reaction>
    <physiologicalReaction direction="left-to-right" evidence="7">
        <dbReference type="Rhea" id="RHEA:52057"/>
    </physiologicalReaction>
</comment>
<organism evidence="20 21">
    <name type="scientific">Gambusia affinis</name>
    <name type="common">Western mosquitofish</name>
    <name type="synonym">Heterandria affinis</name>
    <dbReference type="NCBI Taxonomy" id="33528"/>
    <lineage>
        <taxon>Eukaryota</taxon>
        <taxon>Metazoa</taxon>
        <taxon>Chordata</taxon>
        <taxon>Craniata</taxon>
        <taxon>Vertebrata</taxon>
        <taxon>Euteleostomi</taxon>
        <taxon>Actinopterygii</taxon>
        <taxon>Neopterygii</taxon>
        <taxon>Teleostei</taxon>
        <taxon>Neoteleostei</taxon>
        <taxon>Acanthomorphata</taxon>
        <taxon>Ovalentaria</taxon>
        <taxon>Atherinomorphae</taxon>
        <taxon>Cyprinodontiformes</taxon>
        <taxon>Poeciliidae</taxon>
        <taxon>Poeciliinae</taxon>
        <taxon>Gambusia</taxon>
    </lineage>
</organism>
<evidence type="ECO:0000313" key="21">
    <source>
        <dbReference type="Proteomes" id="UP000250572"/>
    </source>
</evidence>
<comment type="catalytic activity">
    <reaction evidence="9">
        <text>9-hexadecanoyloxy-octadecanoate + H2O = 9-hydroxy-octadecanoate + hexadecanoate + H(+)</text>
        <dbReference type="Rhea" id="RHEA:52052"/>
        <dbReference type="ChEBI" id="CHEBI:7896"/>
        <dbReference type="ChEBI" id="CHEBI:15377"/>
        <dbReference type="ChEBI" id="CHEBI:15378"/>
        <dbReference type="ChEBI" id="CHEBI:83670"/>
        <dbReference type="ChEBI" id="CHEBI:136286"/>
    </reaction>
    <physiologicalReaction direction="left-to-right" evidence="9">
        <dbReference type="Rhea" id="RHEA:52053"/>
    </physiologicalReaction>
</comment>
<evidence type="ECO:0000256" key="3">
    <source>
        <dbReference type="ARBA" id="ARBA00009300"/>
    </source>
</evidence>
<comment type="subcellular location">
    <subcellularLocation>
        <location evidence="2">Endomembrane system</location>
        <topology evidence="2">Multi-pass membrane protein</topology>
    </subcellularLocation>
</comment>
<reference evidence="20 21" key="1">
    <citation type="journal article" date="2018" name="G3 (Bethesda)">
        <title>A High-Quality Reference Genome for the Invasive Mosquitofish Gambusia affinis Using a Chicago Library.</title>
        <authorList>
            <person name="Hoffberg S.L."/>
            <person name="Troendle N.J."/>
            <person name="Glenn T.C."/>
            <person name="Mahmud O."/>
            <person name="Louha S."/>
            <person name="Chalopin D."/>
            <person name="Bennetzen J.L."/>
            <person name="Mauricio R."/>
        </authorList>
    </citation>
    <scope>NUCLEOTIDE SEQUENCE [LARGE SCALE GENOMIC DNA]</scope>
    <source>
        <strain evidence="20">NE01/NJP1002.9</strain>
        <tissue evidence="20">Muscle</tissue>
    </source>
</reference>